<dbReference type="Gene3D" id="3.40.50.1820">
    <property type="entry name" value="alpha/beta hydrolase"/>
    <property type="match status" value="1"/>
</dbReference>
<gene>
    <name evidence="2" type="ORF">EI684_01980</name>
</gene>
<feature type="domain" description="AB hydrolase-1" evidence="1">
    <location>
        <begin position="47"/>
        <end position="283"/>
    </location>
</feature>
<evidence type="ECO:0000313" key="3">
    <source>
        <dbReference type="Proteomes" id="UP000280307"/>
    </source>
</evidence>
<accession>A0A426U9S6</accession>
<dbReference type="GO" id="GO:0016020">
    <property type="term" value="C:membrane"/>
    <property type="evidence" value="ECO:0007669"/>
    <property type="project" value="TreeGrafter"/>
</dbReference>
<protein>
    <submittedName>
        <fullName evidence="2">Alpha/beta fold hydrolase</fullName>
    </submittedName>
</protein>
<evidence type="ECO:0000259" key="1">
    <source>
        <dbReference type="Pfam" id="PF00561"/>
    </source>
</evidence>
<dbReference type="EMBL" id="RSAS01000077">
    <property type="protein sequence ID" value="RRR77107.1"/>
    <property type="molecule type" value="Genomic_DNA"/>
</dbReference>
<dbReference type="InterPro" id="IPR029058">
    <property type="entry name" value="AB_hydrolase_fold"/>
</dbReference>
<dbReference type="SUPFAM" id="SSF53474">
    <property type="entry name" value="alpha/beta-Hydrolases"/>
    <property type="match status" value="1"/>
</dbReference>
<dbReference type="InterPro" id="IPR000073">
    <property type="entry name" value="AB_hydrolase_1"/>
</dbReference>
<proteinExistence type="predicted"/>
<sequence>MAVSHAVVSPFDLTPIRALYPFRTARLPLERGTLSYVDEGTGGPPALLVHGNPTWSFYFRHLIAGLAPQRRVVVPDHMGCGLSDKPQDYPYTLATHITNLERLVDHLELPQVDLVVHDWGGAIGMGWAVRHPERVRRIVVLNTSAFLSPRIPWRIAISRYPVFGDVAVRGLNAFAVAATHMAVVRPLAPAVRQGYLLPYDSWANRVAIQRFVRDIPMHPRHPTWALVDAIDRELPTLRTKPMLILWGGQDWCFSDHFLAGWMQRFPAAEVVRFDHAAHYILEDAHEDVVPRVVRFFASR</sequence>
<organism evidence="2 3">
    <name type="scientific">Candidatus Viridilinea halotolerans</name>
    <dbReference type="NCBI Taxonomy" id="2491704"/>
    <lineage>
        <taxon>Bacteria</taxon>
        <taxon>Bacillati</taxon>
        <taxon>Chloroflexota</taxon>
        <taxon>Chloroflexia</taxon>
        <taxon>Chloroflexales</taxon>
        <taxon>Chloroflexineae</taxon>
        <taxon>Oscillochloridaceae</taxon>
        <taxon>Candidatus Viridilinea</taxon>
    </lineage>
</organism>
<dbReference type="Pfam" id="PF00561">
    <property type="entry name" value="Abhydrolase_1"/>
    <property type="match status" value="1"/>
</dbReference>
<dbReference type="PANTHER" id="PTHR43798">
    <property type="entry name" value="MONOACYLGLYCEROL LIPASE"/>
    <property type="match status" value="1"/>
</dbReference>
<dbReference type="PRINTS" id="PR00111">
    <property type="entry name" value="ABHYDROLASE"/>
</dbReference>
<dbReference type="Proteomes" id="UP000280307">
    <property type="component" value="Unassembled WGS sequence"/>
</dbReference>
<dbReference type="AlphaFoldDB" id="A0A426U9S6"/>
<keyword evidence="2" id="KW-0378">Hydrolase</keyword>
<evidence type="ECO:0000313" key="2">
    <source>
        <dbReference type="EMBL" id="RRR77107.1"/>
    </source>
</evidence>
<reference evidence="2 3" key="1">
    <citation type="submission" date="2018-12" db="EMBL/GenBank/DDBJ databases">
        <title>Genome Sequence of Candidatus Viridilinea halotolerans isolated from saline sulfide-rich spring.</title>
        <authorList>
            <person name="Grouzdev D.S."/>
            <person name="Burganskaya E.I."/>
            <person name="Krutkina M.S."/>
            <person name="Sukhacheva M.V."/>
            <person name="Gorlenko V.M."/>
        </authorList>
    </citation>
    <scope>NUCLEOTIDE SEQUENCE [LARGE SCALE GENOMIC DNA]</scope>
    <source>
        <strain evidence="2">Chok-6</strain>
    </source>
</reference>
<dbReference type="PANTHER" id="PTHR43798:SF24">
    <property type="entry name" value="CIS-3-ALKYL-4-ALKYLOXETAN-2-ONE DECARBOXYLASE"/>
    <property type="match status" value="1"/>
</dbReference>
<comment type="caution">
    <text evidence="2">The sequence shown here is derived from an EMBL/GenBank/DDBJ whole genome shotgun (WGS) entry which is preliminary data.</text>
</comment>
<dbReference type="GO" id="GO:0016787">
    <property type="term" value="F:hydrolase activity"/>
    <property type="evidence" value="ECO:0007669"/>
    <property type="project" value="UniProtKB-KW"/>
</dbReference>
<dbReference type="InterPro" id="IPR050266">
    <property type="entry name" value="AB_hydrolase_sf"/>
</dbReference>
<name>A0A426U9S6_9CHLR</name>